<dbReference type="PROSITE" id="PS51257">
    <property type="entry name" value="PROKAR_LIPOPROTEIN"/>
    <property type="match status" value="1"/>
</dbReference>
<sequence length="294" mass="30868">MKRRGFSLLSALVLLLALTACGASGGADASGSTSAAEDNNAGWTESAAAPSEGGGTVDFAAVRQNAKLILSADLTLETQSFDQAGADIEALAAGAGGYIEASSVSGELGSRYASYTLRVPQGKFETCFAQLGETCHVVSSSRWSEDVTEQYTDIETRLATLQTKHERLVELLGQAAQMEDIISLENALADCEYEIDSLTGEKRRYDNLVDFATITVSLREVQALTAVSGGTGFGAQLMQAAQSGWRGLAGFVRGAVLWAVAAWPLLLVAGVGGGAALRFRRRRKKGAPPDEPKP</sequence>
<organism evidence="5 6">
    <name type="scientific">Agathobaculum faecis</name>
    <dbReference type="NCBI Taxonomy" id="2763013"/>
    <lineage>
        <taxon>Bacteria</taxon>
        <taxon>Bacillati</taxon>
        <taxon>Bacillota</taxon>
        <taxon>Clostridia</taxon>
        <taxon>Eubacteriales</taxon>
        <taxon>Butyricicoccaceae</taxon>
        <taxon>Agathobaculum</taxon>
    </lineage>
</organism>
<feature type="domain" description="DUF4349" evidence="4">
    <location>
        <begin position="67"/>
        <end position="275"/>
    </location>
</feature>
<dbReference type="RefSeq" id="WP_147573784.1">
    <property type="nucleotide sequence ID" value="NZ_JACOPL010000002.1"/>
</dbReference>
<evidence type="ECO:0000259" key="4">
    <source>
        <dbReference type="Pfam" id="PF14257"/>
    </source>
</evidence>
<dbReference type="Proteomes" id="UP000606499">
    <property type="component" value="Unassembled WGS sequence"/>
</dbReference>
<comment type="caution">
    <text evidence="5">The sequence shown here is derived from an EMBL/GenBank/DDBJ whole genome shotgun (WGS) entry which is preliminary data.</text>
</comment>
<gene>
    <name evidence="5" type="ORF">H8S45_02815</name>
</gene>
<feature type="chain" id="PRO_5038657662" evidence="3">
    <location>
        <begin position="23"/>
        <end position="294"/>
    </location>
</feature>
<dbReference type="AlphaFoldDB" id="A0A923LUW6"/>
<feature type="compositionally biased region" description="Low complexity" evidence="1">
    <location>
        <begin position="27"/>
        <end position="36"/>
    </location>
</feature>
<name>A0A923LUW6_9FIRM</name>
<proteinExistence type="predicted"/>
<protein>
    <submittedName>
        <fullName evidence="5">DUF4349 domain-containing protein</fullName>
    </submittedName>
</protein>
<dbReference type="EMBL" id="JACOPL010000002">
    <property type="protein sequence ID" value="MBC5724402.1"/>
    <property type="molecule type" value="Genomic_DNA"/>
</dbReference>
<feature type="signal peptide" evidence="3">
    <location>
        <begin position="1"/>
        <end position="22"/>
    </location>
</feature>
<keyword evidence="6" id="KW-1185">Reference proteome</keyword>
<evidence type="ECO:0000256" key="2">
    <source>
        <dbReference type="SAM" id="Phobius"/>
    </source>
</evidence>
<feature type="region of interest" description="Disordered" evidence="1">
    <location>
        <begin position="27"/>
        <end position="52"/>
    </location>
</feature>
<reference evidence="5" key="1">
    <citation type="submission" date="2020-08" db="EMBL/GenBank/DDBJ databases">
        <title>Genome public.</title>
        <authorList>
            <person name="Liu C."/>
            <person name="Sun Q."/>
        </authorList>
    </citation>
    <scope>NUCLEOTIDE SEQUENCE</scope>
    <source>
        <strain evidence="5">NSJ-28</strain>
    </source>
</reference>
<evidence type="ECO:0000256" key="1">
    <source>
        <dbReference type="SAM" id="MobiDB-lite"/>
    </source>
</evidence>
<evidence type="ECO:0000256" key="3">
    <source>
        <dbReference type="SAM" id="SignalP"/>
    </source>
</evidence>
<keyword evidence="2" id="KW-0812">Transmembrane</keyword>
<evidence type="ECO:0000313" key="6">
    <source>
        <dbReference type="Proteomes" id="UP000606499"/>
    </source>
</evidence>
<dbReference type="InterPro" id="IPR025645">
    <property type="entry name" value="DUF4349"/>
</dbReference>
<evidence type="ECO:0000313" key="5">
    <source>
        <dbReference type="EMBL" id="MBC5724402.1"/>
    </source>
</evidence>
<keyword evidence="3" id="KW-0732">Signal</keyword>
<dbReference type="Pfam" id="PF14257">
    <property type="entry name" value="DUF4349"/>
    <property type="match status" value="1"/>
</dbReference>
<keyword evidence="2" id="KW-1133">Transmembrane helix</keyword>
<keyword evidence="2" id="KW-0472">Membrane</keyword>
<feature type="transmembrane region" description="Helical" evidence="2">
    <location>
        <begin position="256"/>
        <end position="277"/>
    </location>
</feature>
<accession>A0A923LUW6</accession>